<evidence type="ECO:0000313" key="2">
    <source>
        <dbReference type="EMBL" id="QCO30594.1"/>
    </source>
</evidence>
<name>A0A4D8RXX9_METPR</name>
<accession>A0A4D8RXX9</accession>
<feature type="coiled-coil region" evidence="1">
    <location>
        <begin position="32"/>
        <end position="175"/>
    </location>
</feature>
<dbReference type="GeneID" id="97613048"/>
<evidence type="ECO:0000313" key="3">
    <source>
        <dbReference type="Proteomes" id="UP000298568"/>
    </source>
</evidence>
<dbReference type="Gene3D" id="1.10.287.1490">
    <property type="match status" value="1"/>
</dbReference>
<protein>
    <submittedName>
        <fullName evidence="2">DUF3782 domain-containing protein</fullName>
    </submittedName>
</protein>
<dbReference type="SUPFAM" id="SSF52980">
    <property type="entry name" value="Restriction endonuclease-like"/>
    <property type="match status" value="1"/>
</dbReference>
<dbReference type="InterPro" id="IPR011335">
    <property type="entry name" value="Restrct_endonuc-II-like"/>
</dbReference>
<evidence type="ECO:0000256" key="1">
    <source>
        <dbReference type="SAM" id="Coils"/>
    </source>
</evidence>
<dbReference type="InterPro" id="IPR024271">
    <property type="entry name" value="DUF3782"/>
</dbReference>
<dbReference type="PANTHER" id="PTHR38753">
    <property type="entry name" value="SLR1441 PROTEIN"/>
    <property type="match status" value="1"/>
</dbReference>
<gene>
    <name evidence="2" type="ORF">DFR88_08945</name>
</gene>
<dbReference type="Proteomes" id="UP000298568">
    <property type="component" value="Chromosome"/>
</dbReference>
<dbReference type="RefSeq" id="WP_193453277.1">
    <property type="nucleotide sequence ID" value="NZ_CP031156.1"/>
</dbReference>
<dbReference type="PANTHER" id="PTHR38753:SF1">
    <property type="entry name" value="SLR1441 PROTEIN"/>
    <property type="match status" value="1"/>
</dbReference>
<dbReference type="EMBL" id="CP031156">
    <property type="protein sequence ID" value="QCO30594.1"/>
    <property type="molecule type" value="Genomic_DNA"/>
</dbReference>
<dbReference type="Pfam" id="PF12644">
    <property type="entry name" value="DUF3782"/>
    <property type="match status" value="1"/>
</dbReference>
<dbReference type="AlphaFoldDB" id="A0A4D8RXX9"/>
<organism evidence="2 3">
    <name type="scientific">Metallosphaera prunae</name>
    <dbReference type="NCBI Taxonomy" id="47304"/>
    <lineage>
        <taxon>Archaea</taxon>
        <taxon>Thermoproteota</taxon>
        <taxon>Thermoprotei</taxon>
        <taxon>Sulfolobales</taxon>
        <taxon>Sulfolobaceae</taxon>
        <taxon>Metallosphaera</taxon>
    </lineage>
</organism>
<dbReference type="KEGG" id="mpru:DFR88_08945"/>
<reference evidence="2 3" key="1">
    <citation type="submission" date="2018-07" db="EMBL/GenBank/DDBJ databases">
        <title>Complete Genome Sequences of Extremely Thermoacidophilic, Metal-Mobilizing Type-Strain Members of the Archaeal Family Sulfolobaceae: Acidianus brierleyi DSM-1651T, Acidianus sulfidivorans DSM-18786T, Metallosphaera hakonensis DSM-7519T, and Metallosphaera prunae DSM-10039T.</title>
        <authorList>
            <person name="Counts J.A."/>
            <person name="Kelly R.M."/>
        </authorList>
    </citation>
    <scope>NUCLEOTIDE SEQUENCE [LARGE SCALE GENOMIC DNA]</scope>
    <source>
        <strain evidence="2 3">Ron 12/II</strain>
    </source>
</reference>
<sequence>MDLKEEILRLLREDPEFRREVMELLGLAPNEMRELKELVRQLTEVVNKLVEGQAKIETRSSEAQKRSEERLTRLESAVEKLAEAQKRSEERLTRLESAVEKLAEAQKRSEERLTRLESAVEKLAEAQKRSEERLTRLESAVEKLAEAQKRSEERLTRVEENLVRLERKVGNIGARWGIDQEEVVREFMAEVFKQEGFDVSLLSSYTYVDEQGVFGEKGDVYEVDILKRNGTTYLIEVKAYAQPKDVSRFNHTCYVVSKVLKLENPVKMMLANVVTQKAVERAKNLGIRLIYGEVEQ</sequence>
<keyword evidence="1" id="KW-0175">Coiled coil</keyword>
<keyword evidence="3" id="KW-1185">Reference proteome</keyword>
<proteinExistence type="predicted"/>